<reference evidence="8 9" key="1">
    <citation type="submission" date="2013-07" db="EMBL/GenBank/DDBJ databases">
        <title>Comparative Genomic and Metabolomic Analysis of Twelve Strains of Pseudoalteromonas luteoviolacea.</title>
        <authorList>
            <person name="Vynne N.G."/>
            <person name="Mansson M."/>
            <person name="Gram L."/>
        </authorList>
    </citation>
    <scope>NUCLEOTIDE SEQUENCE [LARGE SCALE GENOMIC DNA]</scope>
    <source>
        <strain evidence="8 9">H33</strain>
    </source>
</reference>
<feature type="transmembrane region" description="Helical" evidence="6">
    <location>
        <begin position="265"/>
        <end position="292"/>
    </location>
</feature>
<dbReference type="OrthoDB" id="9776210at2"/>
<feature type="transmembrane region" description="Helical" evidence="6">
    <location>
        <begin position="123"/>
        <end position="140"/>
    </location>
</feature>
<evidence type="ECO:0000313" key="9">
    <source>
        <dbReference type="Proteomes" id="UP000076503"/>
    </source>
</evidence>
<dbReference type="InterPro" id="IPR050638">
    <property type="entry name" value="AA-Vitamin_Transporters"/>
</dbReference>
<dbReference type="AlphaFoldDB" id="A0A161YAH7"/>
<sequence length="305" mass="32920">MPVQLSYAFVVLIWSTTPLTIVWSSSSMAPTTSVLLRMVIAMILAAIVVTLCKVKMHWSSTAWRLYAYSGGGILAGMMLSYLASKTVPSGVISLVFGLAPIISGVLAQKLLGEDKFTTVKKCALGLALVGMFLVCFTQLQELNIEPLGLIYVLCATINFSISGILVKRVQIVIHPMATTLGSLIVAVPGFLVMWLIAGAPLDVDNWSEKSMWSTLYLGIFGSFFGFLAYFHILQKMKASTVALTTLITPGLAMTLGAQVNNESITPLLLVGTIIIISSLALYQFGGQVTGLFKVNKKLSERKLNK</sequence>
<feature type="transmembrane region" description="Helical" evidence="6">
    <location>
        <begin position="178"/>
        <end position="199"/>
    </location>
</feature>
<feature type="transmembrane region" description="Helical" evidence="6">
    <location>
        <begin position="90"/>
        <end position="111"/>
    </location>
</feature>
<protein>
    <recommendedName>
        <fullName evidence="7">EamA domain-containing protein</fullName>
    </recommendedName>
</protein>
<evidence type="ECO:0000256" key="6">
    <source>
        <dbReference type="SAM" id="Phobius"/>
    </source>
</evidence>
<dbReference type="PANTHER" id="PTHR32322">
    <property type="entry name" value="INNER MEMBRANE TRANSPORTER"/>
    <property type="match status" value="1"/>
</dbReference>
<dbReference type="PATRIC" id="fig|1365251.3.peg.593"/>
<accession>A0A161YAH7</accession>
<keyword evidence="4 6" id="KW-1133">Transmembrane helix</keyword>
<proteinExistence type="inferred from homology"/>
<feature type="transmembrane region" description="Helical" evidence="6">
    <location>
        <begin position="146"/>
        <end position="166"/>
    </location>
</feature>
<evidence type="ECO:0000256" key="5">
    <source>
        <dbReference type="ARBA" id="ARBA00023136"/>
    </source>
</evidence>
<evidence type="ECO:0000256" key="4">
    <source>
        <dbReference type="ARBA" id="ARBA00022989"/>
    </source>
</evidence>
<comment type="subcellular location">
    <subcellularLocation>
        <location evidence="1">Membrane</location>
        <topology evidence="1">Multi-pass membrane protein</topology>
    </subcellularLocation>
</comment>
<organism evidence="8 9">
    <name type="scientific">Pseudoalteromonas luteoviolacea H33</name>
    <dbReference type="NCBI Taxonomy" id="1365251"/>
    <lineage>
        <taxon>Bacteria</taxon>
        <taxon>Pseudomonadati</taxon>
        <taxon>Pseudomonadota</taxon>
        <taxon>Gammaproteobacteria</taxon>
        <taxon>Alteromonadales</taxon>
        <taxon>Pseudoalteromonadaceae</taxon>
        <taxon>Pseudoalteromonas</taxon>
    </lineage>
</organism>
<gene>
    <name evidence="8" type="ORF">N476_08435</name>
</gene>
<name>A0A161YAH7_9GAMM</name>
<feature type="transmembrane region" description="Helical" evidence="6">
    <location>
        <begin position="240"/>
        <end position="259"/>
    </location>
</feature>
<evidence type="ECO:0000256" key="2">
    <source>
        <dbReference type="ARBA" id="ARBA00007362"/>
    </source>
</evidence>
<comment type="caution">
    <text evidence="8">The sequence shown here is derived from an EMBL/GenBank/DDBJ whole genome shotgun (WGS) entry which is preliminary data.</text>
</comment>
<feature type="transmembrane region" description="Helical" evidence="6">
    <location>
        <begin position="211"/>
        <end position="233"/>
    </location>
</feature>
<evidence type="ECO:0000256" key="1">
    <source>
        <dbReference type="ARBA" id="ARBA00004141"/>
    </source>
</evidence>
<dbReference type="RefSeq" id="WP_063360299.1">
    <property type="nucleotide sequence ID" value="NZ_AUXZ01000035.1"/>
</dbReference>
<dbReference type="InterPro" id="IPR000620">
    <property type="entry name" value="EamA_dom"/>
</dbReference>
<feature type="domain" description="EamA" evidence="7">
    <location>
        <begin position="147"/>
        <end position="281"/>
    </location>
</feature>
<dbReference type="Proteomes" id="UP000076503">
    <property type="component" value="Unassembled WGS sequence"/>
</dbReference>
<dbReference type="EMBL" id="AUXZ01000035">
    <property type="protein sequence ID" value="KZN54213.1"/>
    <property type="molecule type" value="Genomic_DNA"/>
</dbReference>
<evidence type="ECO:0000259" key="7">
    <source>
        <dbReference type="Pfam" id="PF00892"/>
    </source>
</evidence>
<dbReference type="PANTHER" id="PTHR32322:SF2">
    <property type="entry name" value="EAMA DOMAIN-CONTAINING PROTEIN"/>
    <property type="match status" value="1"/>
</dbReference>
<evidence type="ECO:0000256" key="3">
    <source>
        <dbReference type="ARBA" id="ARBA00022692"/>
    </source>
</evidence>
<feature type="domain" description="EamA" evidence="7">
    <location>
        <begin position="9"/>
        <end position="134"/>
    </location>
</feature>
<dbReference type="GO" id="GO:0016020">
    <property type="term" value="C:membrane"/>
    <property type="evidence" value="ECO:0007669"/>
    <property type="project" value="UniProtKB-SubCell"/>
</dbReference>
<keyword evidence="5 6" id="KW-0472">Membrane</keyword>
<feature type="transmembrane region" description="Helical" evidence="6">
    <location>
        <begin position="65"/>
        <end position="84"/>
    </location>
</feature>
<comment type="similarity">
    <text evidence="2">Belongs to the EamA transporter family.</text>
</comment>
<dbReference type="SUPFAM" id="SSF103481">
    <property type="entry name" value="Multidrug resistance efflux transporter EmrE"/>
    <property type="match status" value="2"/>
</dbReference>
<keyword evidence="3 6" id="KW-0812">Transmembrane</keyword>
<dbReference type="InterPro" id="IPR037185">
    <property type="entry name" value="EmrE-like"/>
</dbReference>
<evidence type="ECO:0000313" key="8">
    <source>
        <dbReference type="EMBL" id="KZN54213.1"/>
    </source>
</evidence>
<feature type="transmembrane region" description="Helical" evidence="6">
    <location>
        <begin position="34"/>
        <end position="53"/>
    </location>
</feature>
<dbReference type="Pfam" id="PF00892">
    <property type="entry name" value="EamA"/>
    <property type="match status" value="2"/>
</dbReference>